<dbReference type="AlphaFoldDB" id="A0A381YWV6"/>
<proteinExistence type="predicted"/>
<organism evidence="2">
    <name type="scientific">marine metagenome</name>
    <dbReference type="NCBI Taxonomy" id="408172"/>
    <lineage>
        <taxon>unclassified sequences</taxon>
        <taxon>metagenomes</taxon>
        <taxon>ecological metagenomes</taxon>
    </lineage>
</organism>
<evidence type="ECO:0000256" key="1">
    <source>
        <dbReference type="ARBA" id="ARBA00023157"/>
    </source>
</evidence>
<dbReference type="InterPro" id="IPR014784">
    <property type="entry name" value="Cu2_ascorb_mOase-like_C"/>
</dbReference>
<dbReference type="SUPFAM" id="SSF49742">
    <property type="entry name" value="PHM/PNGase F"/>
    <property type="match status" value="2"/>
</dbReference>
<keyword evidence="1" id="KW-1015">Disulfide bond</keyword>
<dbReference type="EMBL" id="UINC01019177">
    <property type="protein sequence ID" value="SVA81073.1"/>
    <property type="molecule type" value="Genomic_DNA"/>
</dbReference>
<accession>A0A381YWV6</accession>
<evidence type="ECO:0008006" key="3">
    <source>
        <dbReference type="Google" id="ProtNLM"/>
    </source>
</evidence>
<dbReference type="Gene3D" id="2.60.120.230">
    <property type="match status" value="1"/>
</dbReference>
<protein>
    <recommendedName>
        <fullName evidence="3">Cytochrome c domain-containing protein</fullName>
    </recommendedName>
</protein>
<evidence type="ECO:0000313" key="2">
    <source>
        <dbReference type="EMBL" id="SVA81073.1"/>
    </source>
</evidence>
<reference evidence="2" key="1">
    <citation type="submission" date="2018-05" db="EMBL/GenBank/DDBJ databases">
        <authorList>
            <person name="Lanie J.A."/>
            <person name="Ng W.-L."/>
            <person name="Kazmierczak K.M."/>
            <person name="Andrzejewski T.M."/>
            <person name="Davidsen T.M."/>
            <person name="Wayne K.J."/>
            <person name="Tettelin H."/>
            <person name="Glass J.I."/>
            <person name="Rusch D."/>
            <person name="Podicherti R."/>
            <person name="Tsui H.-C.T."/>
            <person name="Winkler M.E."/>
        </authorList>
    </citation>
    <scope>NUCLEOTIDE SEQUENCE</scope>
</reference>
<dbReference type="GO" id="GO:0016715">
    <property type="term" value="F:oxidoreductase activity, acting on paired donors, with incorporation or reduction of molecular oxygen, reduced ascorbate as one donor, and incorporation of one atom of oxygen"/>
    <property type="evidence" value="ECO:0007669"/>
    <property type="project" value="InterPro"/>
</dbReference>
<sequence length="447" mass="51266">MEKEITMKKMKRLHIVWVSLATGVILLFSAGISTGQTEDVTFSRDIAPILQQRCQDCHRPGQMGPMSLVTYEEVRPWAPLIKTKVVTRTMPPWHLDKTVGIQEFENDVSLTNAEIDKIVRWVDAGAPRGNLEDMPAAMDWPQDELWRMAERYGREPDLIIKSTPWTVSAQGQDQWWTPIIDTGLTEDRWVTGMEVRPNMKGRRVTHHAVIYLQQREEPGDFEPVVDVPGRGSYLTEFAVGKIGDVFRENTGKLMKVGSRIAFDNHYHSVGEEITSQTELGIWFHPKGYVPKYRVYSNALGVQQAMTTLDIPPGKVTTHHAYIPLRAQARIENYQPHMHIRGKAMSMEAILPNGQVQMLNHVDNFDFNWHVNYVYTDDSAPVLPAGTILHITAWHDNSIDNRANPDPTQWVGWGQRSFDEMYHAHVNMTYLNDEDYEQIIADRRALQR</sequence>
<gene>
    <name evidence="2" type="ORF">METZ01_LOCUS133927</name>
</gene>
<dbReference type="InterPro" id="IPR008977">
    <property type="entry name" value="PHM/PNGase_F_dom_sf"/>
</dbReference>
<name>A0A381YWV6_9ZZZZ</name>